<gene>
    <name evidence="1" type="ORF">UT30_C0022G0001</name>
</gene>
<comment type="caution">
    <text evidence="1">The sequence shown here is derived from an EMBL/GenBank/DDBJ whole genome shotgun (WGS) entry which is preliminary data.</text>
</comment>
<proteinExistence type="predicted"/>
<feature type="non-terminal residue" evidence="1">
    <location>
        <position position="52"/>
    </location>
</feature>
<organism evidence="1 2">
    <name type="scientific">Candidatus Uhrbacteria bacterium GW2011_GWF2_39_13</name>
    <dbReference type="NCBI Taxonomy" id="1618995"/>
    <lineage>
        <taxon>Bacteria</taxon>
        <taxon>Candidatus Uhriibacteriota</taxon>
    </lineage>
</organism>
<protein>
    <submittedName>
        <fullName evidence="1">Uncharacterized protein</fullName>
    </submittedName>
</protein>
<dbReference type="Proteomes" id="UP000033935">
    <property type="component" value="Unassembled WGS sequence"/>
</dbReference>
<dbReference type="AlphaFoldDB" id="A0A0G0MKL5"/>
<sequence>MSQPVIKILSNGNLSFEVPLVVKHKNGRKLIIATDTLDGANTEAEALAQSAL</sequence>
<name>A0A0G0MKL5_9BACT</name>
<evidence type="ECO:0000313" key="1">
    <source>
        <dbReference type="EMBL" id="KKR03668.1"/>
    </source>
</evidence>
<accession>A0A0G0MKL5</accession>
<dbReference type="EMBL" id="LBWG01000022">
    <property type="protein sequence ID" value="KKR03668.1"/>
    <property type="molecule type" value="Genomic_DNA"/>
</dbReference>
<reference evidence="1 2" key="1">
    <citation type="journal article" date="2015" name="Nature">
        <title>rRNA introns, odd ribosomes, and small enigmatic genomes across a large radiation of phyla.</title>
        <authorList>
            <person name="Brown C.T."/>
            <person name="Hug L.A."/>
            <person name="Thomas B.C."/>
            <person name="Sharon I."/>
            <person name="Castelle C.J."/>
            <person name="Singh A."/>
            <person name="Wilkins M.J."/>
            <person name="Williams K.H."/>
            <person name="Banfield J.F."/>
        </authorList>
    </citation>
    <scope>NUCLEOTIDE SEQUENCE [LARGE SCALE GENOMIC DNA]</scope>
</reference>
<evidence type="ECO:0000313" key="2">
    <source>
        <dbReference type="Proteomes" id="UP000033935"/>
    </source>
</evidence>